<dbReference type="Proteomes" id="UP000241394">
    <property type="component" value="Chromosome LG13"/>
</dbReference>
<dbReference type="FunCoup" id="A0A2R6QUF2">
    <property type="interactions" value="777"/>
</dbReference>
<dbReference type="InterPro" id="IPR004038">
    <property type="entry name" value="Ribosomal_eL8/eL30/eS12/Gad45"/>
</dbReference>
<dbReference type="InterPro" id="IPR029064">
    <property type="entry name" value="Ribosomal_eL30-like_sf"/>
</dbReference>
<accession>A0A2R6QUF2</accession>
<gene>
    <name evidence="3" type="ORF">CEY00_Acc15320</name>
</gene>
<keyword evidence="3" id="KW-0687">Ribonucleoprotein</keyword>
<proteinExistence type="predicted"/>
<comment type="caution">
    <text evidence="3">The sequence shown here is derived from an EMBL/GenBank/DDBJ whole genome shotgun (WGS) entry which is preliminary data.</text>
</comment>
<dbReference type="Pfam" id="PF01248">
    <property type="entry name" value="Ribosomal_L7Ae"/>
    <property type="match status" value="1"/>
</dbReference>
<dbReference type="AlphaFoldDB" id="A0A2R6QUF2"/>
<dbReference type="PANTHER" id="PTHR47903:SF2">
    <property type="entry name" value="OS07G0636400 PROTEIN"/>
    <property type="match status" value="1"/>
</dbReference>
<dbReference type="InParanoid" id="A0A2R6QUF2"/>
<dbReference type="GO" id="GO:0005840">
    <property type="term" value="C:ribosome"/>
    <property type="evidence" value="ECO:0007669"/>
    <property type="project" value="UniProtKB-KW"/>
</dbReference>
<keyword evidence="4" id="KW-1185">Reference proteome</keyword>
<dbReference type="Gene3D" id="3.30.1330.30">
    <property type="match status" value="1"/>
</dbReference>
<dbReference type="PANTHER" id="PTHR47903">
    <property type="entry name" value="OS07G0636400 PROTEIN"/>
    <property type="match status" value="1"/>
</dbReference>
<feature type="compositionally biased region" description="Basic residues" evidence="1">
    <location>
        <begin position="1"/>
        <end position="12"/>
    </location>
</feature>
<keyword evidence="3" id="KW-0689">Ribosomal protein</keyword>
<evidence type="ECO:0000313" key="3">
    <source>
        <dbReference type="EMBL" id="PSS14753.1"/>
    </source>
</evidence>
<organism evidence="3 4">
    <name type="scientific">Actinidia chinensis var. chinensis</name>
    <name type="common">Chinese soft-hair kiwi</name>
    <dbReference type="NCBI Taxonomy" id="1590841"/>
    <lineage>
        <taxon>Eukaryota</taxon>
        <taxon>Viridiplantae</taxon>
        <taxon>Streptophyta</taxon>
        <taxon>Embryophyta</taxon>
        <taxon>Tracheophyta</taxon>
        <taxon>Spermatophyta</taxon>
        <taxon>Magnoliopsida</taxon>
        <taxon>eudicotyledons</taxon>
        <taxon>Gunneridae</taxon>
        <taxon>Pentapetalae</taxon>
        <taxon>asterids</taxon>
        <taxon>Ericales</taxon>
        <taxon>Actinidiaceae</taxon>
        <taxon>Actinidia</taxon>
    </lineage>
</organism>
<dbReference type="SUPFAM" id="SSF55315">
    <property type="entry name" value="L30e-like"/>
    <property type="match status" value="1"/>
</dbReference>
<name>A0A2R6QUF2_ACTCC</name>
<protein>
    <submittedName>
        <fullName evidence="3">50S ribosomal protein like</fullName>
    </submittedName>
</protein>
<dbReference type="Gramene" id="PSS14753">
    <property type="protein sequence ID" value="PSS14753"/>
    <property type="gene ID" value="CEY00_Acc15320"/>
</dbReference>
<dbReference type="EMBL" id="NKQK01000013">
    <property type="protein sequence ID" value="PSS14753.1"/>
    <property type="molecule type" value="Genomic_DNA"/>
</dbReference>
<evidence type="ECO:0000256" key="1">
    <source>
        <dbReference type="SAM" id="MobiDB-lite"/>
    </source>
</evidence>
<sequence length="156" mass="17267">MRSSSKYRARLKKTNDASNSSNIIPAPPPPPQEQICYDGENLAHLLKSFRRGTEMARLMDTALPHKIWLKQQFSIGVNDVTRVLERMPPIAVAGSSLTTTQSYCSKAPPVQLQAILLASDCNPRWLTKHLPSMASSRKVPLIFVKDKKGGSVRLGN</sequence>
<reference evidence="3 4" key="1">
    <citation type="submission" date="2017-07" db="EMBL/GenBank/DDBJ databases">
        <title>An improved, manually edited Actinidia chinensis var. chinensis (kiwifruit) genome highlights the challenges associated with draft genomes and gene prediction in plants.</title>
        <authorList>
            <person name="Pilkington S."/>
            <person name="Crowhurst R."/>
            <person name="Hilario E."/>
            <person name="Nardozza S."/>
            <person name="Fraser L."/>
            <person name="Peng Y."/>
            <person name="Gunaseelan K."/>
            <person name="Simpson R."/>
            <person name="Tahir J."/>
            <person name="Deroles S."/>
            <person name="Templeton K."/>
            <person name="Luo Z."/>
            <person name="Davy M."/>
            <person name="Cheng C."/>
            <person name="Mcneilage M."/>
            <person name="Scaglione D."/>
            <person name="Liu Y."/>
            <person name="Zhang Q."/>
            <person name="Datson P."/>
            <person name="De Silva N."/>
            <person name="Gardiner S."/>
            <person name="Bassett H."/>
            <person name="Chagne D."/>
            <person name="Mccallum J."/>
            <person name="Dzierzon H."/>
            <person name="Deng C."/>
            <person name="Wang Y.-Y."/>
            <person name="Barron N."/>
            <person name="Manako K."/>
            <person name="Bowen J."/>
            <person name="Foster T."/>
            <person name="Erridge Z."/>
            <person name="Tiffin H."/>
            <person name="Waite C."/>
            <person name="Davies K."/>
            <person name="Grierson E."/>
            <person name="Laing W."/>
            <person name="Kirk R."/>
            <person name="Chen X."/>
            <person name="Wood M."/>
            <person name="Montefiori M."/>
            <person name="Brummell D."/>
            <person name="Schwinn K."/>
            <person name="Catanach A."/>
            <person name="Fullerton C."/>
            <person name="Li D."/>
            <person name="Meiyalaghan S."/>
            <person name="Nieuwenhuizen N."/>
            <person name="Read N."/>
            <person name="Prakash R."/>
            <person name="Hunter D."/>
            <person name="Zhang H."/>
            <person name="Mckenzie M."/>
            <person name="Knabel M."/>
            <person name="Harris A."/>
            <person name="Allan A."/>
            <person name="Chen A."/>
            <person name="Janssen B."/>
            <person name="Plunkett B."/>
            <person name="Dwamena C."/>
            <person name="Voogd C."/>
            <person name="Leif D."/>
            <person name="Lafferty D."/>
            <person name="Souleyre E."/>
            <person name="Varkonyi-Gasic E."/>
            <person name="Gambi F."/>
            <person name="Hanley J."/>
            <person name="Yao J.-L."/>
            <person name="Cheung J."/>
            <person name="David K."/>
            <person name="Warren B."/>
            <person name="Marsh K."/>
            <person name="Snowden K."/>
            <person name="Lin-Wang K."/>
            <person name="Brian L."/>
            <person name="Martinez-Sanchez M."/>
            <person name="Wang M."/>
            <person name="Ileperuma N."/>
            <person name="Macnee N."/>
            <person name="Campin R."/>
            <person name="Mcatee P."/>
            <person name="Drummond R."/>
            <person name="Espley R."/>
            <person name="Ireland H."/>
            <person name="Wu R."/>
            <person name="Atkinson R."/>
            <person name="Karunairetnam S."/>
            <person name="Bulley S."/>
            <person name="Chunkath S."/>
            <person name="Hanley Z."/>
            <person name="Storey R."/>
            <person name="Thrimawithana A."/>
            <person name="Thomson S."/>
            <person name="David C."/>
            <person name="Testolin R."/>
        </authorList>
    </citation>
    <scope>NUCLEOTIDE SEQUENCE [LARGE SCALE GENOMIC DNA]</scope>
    <source>
        <strain evidence="4">cv. Red5</strain>
        <tissue evidence="3">Young leaf</tissue>
    </source>
</reference>
<reference evidence="4" key="2">
    <citation type="journal article" date="2018" name="BMC Genomics">
        <title>A manually annotated Actinidia chinensis var. chinensis (kiwifruit) genome highlights the challenges associated with draft genomes and gene prediction in plants.</title>
        <authorList>
            <person name="Pilkington S.M."/>
            <person name="Crowhurst R."/>
            <person name="Hilario E."/>
            <person name="Nardozza S."/>
            <person name="Fraser L."/>
            <person name="Peng Y."/>
            <person name="Gunaseelan K."/>
            <person name="Simpson R."/>
            <person name="Tahir J."/>
            <person name="Deroles S.C."/>
            <person name="Templeton K."/>
            <person name="Luo Z."/>
            <person name="Davy M."/>
            <person name="Cheng C."/>
            <person name="McNeilage M."/>
            <person name="Scaglione D."/>
            <person name="Liu Y."/>
            <person name="Zhang Q."/>
            <person name="Datson P."/>
            <person name="De Silva N."/>
            <person name="Gardiner S.E."/>
            <person name="Bassett H."/>
            <person name="Chagne D."/>
            <person name="McCallum J."/>
            <person name="Dzierzon H."/>
            <person name="Deng C."/>
            <person name="Wang Y.Y."/>
            <person name="Barron L."/>
            <person name="Manako K."/>
            <person name="Bowen J."/>
            <person name="Foster T.M."/>
            <person name="Erridge Z.A."/>
            <person name="Tiffin H."/>
            <person name="Waite C.N."/>
            <person name="Davies K.M."/>
            <person name="Grierson E.P."/>
            <person name="Laing W.A."/>
            <person name="Kirk R."/>
            <person name="Chen X."/>
            <person name="Wood M."/>
            <person name="Montefiori M."/>
            <person name="Brummell D.A."/>
            <person name="Schwinn K.E."/>
            <person name="Catanach A."/>
            <person name="Fullerton C."/>
            <person name="Li D."/>
            <person name="Meiyalaghan S."/>
            <person name="Nieuwenhuizen N."/>
            <person name="Read N."/>
            <person name="Prakash R."/>
            <person name="Hunter D."/>
            <person name="Zhang H."/>
            <person name="McKenzie M."/>
            <person name="Knabel M."/>
            <person name="Harris A."/>
            <person name="Allan A.C."/>
            <person name="Gleave A."/>
            <person name="Chen A."/>
            <person name="Janssen B.J."/>
            <person name="Plunkett B."/>
            <person name="Ampomah-Dwamena C."/>
            <person name="Voogd C."/>
            <person name="Leif D."/>
            <person name="Lafferty D."/>
            <person name="Souleyre E.J.F."/>
            <person name="Varkonyi-Gasic E."/>
            <person name="Gambi F."/>
            <person name="Hanley J."/>
            <person name="Yao J.L."/>
            <person name="Cheung J."/>
            <person name="David K.M."/>
            <person name="Warren B."/>
            <person name="Marsh K."/>
            <person name="Snowden K.C."/>
            <person name="Lin-Wang K."/>
            <person name="Brian L."/>
            <person name="Martinez-Sanchez M."/>
            <person name="Wang M."/>
            <person name="Ileperuma N."/>
            <person name="Macnee N."/>
            <person name="Campin R."/>
            <person name="McAtee P."/>
            <person name="Drummond R.S.M."/>
            <person name="Espley R.V."/>
            <person name="Ireland H.S."/>
            <person name="Wu R."/>
            <person name="Atkinson R.G."/>
            <person name="Karunairetnam S."/>
            <person name="Bulley S."/>
            <person name="Chunkath S."/>
            <person name="Hanley Z."/>
            <person name="Storey R."/>
            <person name="Thrimawithana A.H."/>
            <person name="Thomson S."/>
            <person name="David C."/>
            <person name="Testolin R."/>
            <person name="Huang H."/>
            <person name="Hellens R.P."/>
            <person name="Schaffer R.J."/>
        </authorList>
    </citation>
    <scope>NUCLEOTIDE SEQUENCE [LARGE SCALE GENOMIC DNA]</scope>
    <source>
        <strain evidence="4">cv. Red5</strain>
    </source>
</reference>
<feature type="domain" description="Ribosomal protein eL8/eL30/eS12/Gadd45" evidence="2">
    <location>
        <begin position="112"/>
        <end position="148"/>
    </location>
</feature>
<feature type="region of interest" description="Disordered" evidence="1">
    <location>
        <begin position="1"/>
        <end position="31"/>
    </location>
</feature>
<dbReference type="OrthoDB" id="20109at2759"/>
<evidence type="ECO:0000313" key="4">
    <source>
        <dbReference type="Proteomes" id="UP000241394"/>
    </source>
</evidence>
<dbReference type="STRING" id="1590841.A0A2R6QUF2"/>
<evidence type="ECO:0000259" key="2">
    <source>
        <dbReference type="Pfam" id="PF01248"/>
    </source>
</evidence>